<dbReference type="PANTHER" id="PTHR43116">
    <property type="entry name" value="PEPTIDE CHAIN RELEASE FACTOR 2"/>
    <property type="match status" value="1"/>
</dbReference>
<dbReference type="NCBIfam" id="TIGR00020">
    <property type="entry name" value="prfB"/>
    <property type="match status" value="1"/>
</dbReference>
<dbReference type="InterPro" id="IPR005139">
    <property type="entry name" value="PCRF"/>
</dbReference>
<dbReference type="SUPFAM" id="SSF75620">
    <property type="entry name" value="Release factor"/>
    <property type="match status" value="1"/>
</dbReference>
<comment type="similarity">
    <text evidence="1">Belongs to the prokaryotic/mitochondrial release factor family.</text>
</comment>
<dbReference type="GO" id="GO:0005737">
    <property type="term" value="C:cytoplasm"/>
    <property type="evidence" value="ECO:0007669"/>
    <property type="project" value="InterPro"/>
</dbReference>
<dbReference type="Pfam" id="PF00472">
    <property type="entry name" value="RF-1"/>
    <property type="match status" value="1"/>
</dbReference>
<dbReference type="Gene3D" id="3.30.70.1660">
    <property type="match status" value="1"/>
</dbReference>
<gene>
    <name evidence="4" type="ORF">CHYS00102_LOCUS13516</name>
</gene>
<accession>A0A7S1BGH8</accession>
<protein>
    <recommendedName>
        <fullName evidence="3">Prokaryotic-type class I peptide chain release factors domain-containing protein</fullName>
    </recommendedName>
</protein>
<dbReference type="Pfam" id="PF03462">
    <property type="entry name" value="PCRF"/>
    <property type="match status" value="1"/>
</dbReference>
<dbReference type="SMART" id="SM00937">
    <property type="entry name" value="PCRF"/>
    <property type="match status" value="1"/>
</dbReference>
<dbReference type="AlphaFoldDB" id="A0A7S1BGH8"/>
<dbReference type="Gene3D" id="1.20.58.410">
    <property type="entry name" value="Release factor"/>
    <property type="match status" value="1"/>
</dbReference>
<keyword evidence="2" id="KW-0648">Protein biosynthesis</keyword>
<dbReference type="PROSITE" id="PS00745">
    <property type="entry name" value="RF_PROK_I"/>
    <property type="match status" value="1"/>
</dbReference>
<evidence type="ECO:0000259" key="3">
    <source>
        <dbReference type="PROSITE" id="PS00745"/>
    </source>
</evidence>
<evidence type="ECO:0000256" key="1">
    <source>
        <dbReference type="ARBA" id="ARBA00010835"/>
    </source>
</evidence>
<dbReference type="HAMAP" id="MF_00094">
    <property type="entry name" value="Rel_fac_2"/>
    <property type="match status" value="1"/>
</dbReference>
<organism evidence="4">
    <name type="scientific">Corethron hystrix</name>
    <dbReference type="NCBI Taxonomy" id="216773"/>
    <lineage>
        <taxon>Eukaryota</taxon>
        <taxon>Sar</taxon>
        <taxon>Stramenopiles</taxon>
        <taxon>Ochrophyta</taxon>
        <taxon>Bacillariophyta</taxon>
        <taxon>Coscinodiscophyceae</taxon>
        <taxon>Corethrophycidae</taxon>
        <taxon>Corethrales</taxon>
        <taxon>Corethraceae</taxon>
        <taxon>Corethron</taxon>
    </lineage>
</organism>
<evidence type="ECO:0000256" key="2">
    <source>
        <dbReference type="ARBA" id="ARBA00022917"/>
    </source>
</evidence>
<sequence>MSWSMSMSVPRPVVALVRQAFRHRVPPDRPTRAQHHRHGCIRTLAAAPCVHLRPLTRLFATSSSSSIERLYALKTSRTAALVLLSDLRTTLPPEAQTETKIRDLERTTSDPEFWERPRSETDRILKKLSEEKSMRERVEKWAEAEGELEAILSLLSESPPDGEESNEFLSEAEAVLRDLTEDLGRYELESMLSGRYDGNTEARIQINSGAGGTESCDWVDMLRRMYLRHAEAEGMEAKVLESSAGEVTGYRSVEIGVTGRNAYGWFKNEKGAHRLVRLSPFNANNKRQTTFAAVDVWPVLEEEKEEEEKFSDGEVEIQTMRAGGKGGQNVNKVETAVRLKHIPTGIVIKCSQERSQSMNRSIAMKVLRSRLLAIAEEQRVASIAAIRGDAVEAAWGKQVRNYVMQPYKMVKDGRSGWETSDVQGVLDGDLRNCVGELLRHMAKMDREKQEEEEIYSGRS</sequence>
<dbReference type="InterPro" id="IPR004374">
    <property type="entry name" value="PrfB"/>
</dbReference>
<dbReference type="PANTHER" id="PTHR43116:SF3">
    <property type="entry name" value="CLASS I PEPTIDE CHAIN RELEASE FACTOR"/>
    <property type="match status" value="1"/>
</dbReference>
<dbReference type="InterPro" id="IPR000352">
    <property type="entry name" value="Pep_chain_release_fac_I"/>
</dbReference>
<dbReference type="EMBL" id="HBFR01018594">
    <property type="protein sequence ID" value="CAD8886318.1"/>
    <property type="molecule type" value="Transcribed_RNA"/>
</dbReference>
<name>A0A7S1BGH8_9STRA</name>
<reference evidence="4" key="1">
    <citation type="submission" date="2021-01" db="EMBL/GenBank/DDBJ databases">
        <authorList>
            <person name="Corre E."/>
            <person name="Pelletier E."/>
            <person name="Niang G."/>
            <person name="Scheremetjew M."/>
            <person name="Finn R."/>
            <person name="Kale V."/>
            <person name="Holt S."/>
            <person name="Cochrane G."/>
            <person name="Meng A."/>
            <person name="Brown T."/>
            <person name="Cohen L."/>
        </authorList>
    </citation>
    <scope>NUCLEOTIDE SEQUENCE</scope>
    <source>
        <strain evidence="4">308</strain>
    </source>
</reference>
<dbReference type="GO" id="GO:0016149">
    <property type="term" value="F:translation release factor activity, codon specific"/>
    <property type="evidence" value="ECO:0007669"/>
    <property type="project" value="InterPro"/>
</dbReference>
<evidence type="ECO:0000313" key="4">
    <source>
        <dbReference type="EMBL" id="CAD8886318.1"/>
    </source>
</evidence>
<dbReference type="InterPro" id="IPR045853">
    <property type="entry name" value="Pep_chain_release_fac_I_sf"/>
</dbReference>
<feature type="domain" description="Prokaryotic-type class I peptide chain release factors" evidence="3">
    <location>
        <begin position="321"/>
        <end position="337"/>
    </location>
</feature>
<dbReference type="Gene3D" id="3.30.160.20">
    <property type="match status" value="1"/>
</dbReference>
<proteinExistence type="inferred from homology"/>